<dbReference type="AlphaFoldDB" id="A0A8X6TJE1"/>
<accession>A0A8X6TJE1</accession>
<protein>
    <submittedName>
        <fullName evidence="1">Uncharacterized protein</fullName>
    </submittedName>
</protein>
<gene>
    <name evidence="1" type="ORF">NPIL_436321</name>
</gene>
<keyword evidence="2" id="KW-1185">Reference proteome</keyword>
<sequence>MLFLWYYLTYGRVTKTVWQHLLQNLFTLKLPGEFFSSSSVNASAPKFLQSLRRHVRVLKPVPASRDSPYPVFISKKLFHSSCVFHRVQKPPEPPTLVHTR</sequence>
<proteinExistence type="predicted"/>
<name>A0A8X6TJE1_NEPPI</name>
<reference evidence="1" key="1">
    <citation type="submission" date="2020-08" db="EMBL/GenBank/DDBJ databases">
        <title>Multicomponent nature underlies the extraordinary mechanical properties of spider dragline silk.</title>
        <authorList>
            <person name="Kono N."/>
            <person name="Nakamura H."/>
            <person name="Mori M."/>
            <person name="Yoshida Y."/>
            <person name="Ohtoshi R."/>
            <person name="Malay A.D."/>
            <person name="Moran D.A.P."/>
            <person name="Tomita M."/>
            <person name="Numata K."/>
            <person name="Arakawa K."/>
        </authorList>
    </citation>
    <scope>NUCLEOTIDE SEQUENCE</scope>
</reference>
<evidence type="ECO:0000313" key="2">
    <source>
        <dbReference type="Proteomes" id="UP000887013"/>
    </source>
</evidence>
<evidence type="ECO:0000313" key="1">
    <source>
        <dbReference type="EMBL" id="GFT16839.1"/>
    </source>
</evidence>
<dbReference type="OrthoDB" id="422540at2759"/>
<organism evidence="1 2">
    <name type="scientific">Nephila pilipes</name>
    <name type="common">Giant wood spider</name>
    <name type="synonym">Nephila maculata</name>
    <dbReference type="NCBI Taxonomy" id="299642"/>
    <lineage>
        <taxon>Eukaryota</taxon>
        <taxon>Metazoa</taxon>
        <taxon>Ecdysozoa</taxon>
        <taxon>Arthropoda</taxon>
        <taxon>Chelicerata</taxon>
        <taxon>Arachnida</taxon>
        <taxon>Araneae</taxon>
        <taxon>Araneomorphae</taxon>
        <taxon>Entelegynae</taxon>
        <taxon>Araneoidea</taxon>
        <taxon>Nephilidae</taxon>
        <taxon>Nephila</taxon>
    </lineage>
</organism>
<dbReference type="EMBL" id="BMAW01058551">
    <property type="protein sequence ID" value="GFT16839.1"/>
    <property type="molecule type" value="Genomic_DNA"/>
</dbReference>
<dbReference type="Proteomes" id="UP000887013">
    <property type="component" value="Unassembled WGS sequence"/>
</dbReference>
<comment type="caution">
    <text evidence="1">The sequence shown here is derived from an EMBL/GenBank/DDBJ whole genome shotgun (WGS) entry which is preliminary data.</text>
</comment>